<dbReference type="InterPro" id="IPR016181">
    <property type="entry name" value="Acyl_CoA_acyltransferase"/>
</dbReference>
<dbReference type="PANTHER" id="PTHR13170:SF16">
    <property type="entry name" value="PROTEIN O-GLCNACASE"/>
    <property type="match status" value="1"/>
</dbReference>
<dbReference type="InterPro" id="IPR000182">
    <property type="entry name" value="GNAT_dom"/>
</dbReference>
<gene>
    <name evidence="2" type="ORF">NP064_13305</name>
</gene>
<dbReference type="Proteomes" id="UP001316189">
    <property type="component" value="Chromosome"/>
</dbReference>
<dbReference type="PROSITE" id="PS51186">
    <property type="entry name" value="GNAT"/>
    <property type="match status" value="1"/>
</dbReference>
<protein>
    <submittedName>
        <fullName evidence="2">GNAT family N-acetyltransferase</fullName>
    </submittedName>
</protein>
<evidence type="ECO:0000313" key="3">
    <source>
        <dbReference type="Proteomes" id="UP001316189"/>
    </source>
</evidence>
<proteinExistence type="predicted"/>
<reference evidence="2 3" key="1">
    <citation type="submission" date="2022-07" db="EMBL/GenBank/DDBJ databases">
        <title>Novel species in genus cellulomonas.</title>
        <authorList>
            <person name="Ye L."/>
        </authorList>
    </citation>
    <scope>NUCLEOTIDE SEQUENCE [LARGE SCALE GENOMIC DNA]</scope>
    <source>
        <strain evidence="3">zg-Y338</strain>
    </source>
</reference>
<dbReference type="EMBL" id="CP101988">
    <property type="protein sequence ID" value="UUI74755.1"/>
    <property type="molecule type" value="Genomic_DNA"/>
</dbReference>
<dbReference type="SUPFAM" id="SSF55729">
    <property type="entry name" value="Acyl-CoA N-acyltransferases (Nat)"/>
    <property type="match status" value="1"/>
</dbReference>
<sequence>MFVRSYEPFDRQDVYDVCVRTGAAGADARGVYSDDDLLPDVYAGPYLHLEPELAFVLDDGDRAVGYVLGTADTQAWAAAYRRHWLPLVAARRARVEAPVTPEEHLVEQLHHPEWNVRDVLADYPAHLHIDLLPEHQGAGHGRELMRVFLAALAERGVGAVHLGVSNQNVGAQRFYARLGFHRIDAASDTDVTFLGRATDVPV</sequence>
<evidence type="ECO:0000313" key="2">
    <source>
        <dbReference type="EMBL" id="UUI74755.1"/>
    </source>
</evidence>
<dbReference type="CDD" id="cd04301">
    <property type="entry name" value="NAT_SF"/>
    <property type="match status" value="1"/>
</dbReference>
<evidence type="ECO:0000259" key="1">
    <source>
        <dbReference type="PROSITE" id="PS51186"/>
    </source>
</evidence>
<name>A0ABY5L025_9CELL</name>
<keyword evidence="3" id="KW-1185">Reference proteome</keyword>
<dbReference type="RefSeq" id="WP_227570383.1">
    <property type="nucleotide sequence ID" value="NZ_CP101988.1"/>
</dbReference>
<dbReference type="Gene3D" id="3.40.630.30">
    <property type="match status" value="1"/>
</dbReference>
<feature type="domain" description="N-acetyltransferase" evidence="1">
    <location>
        <begin position="1"/>
        <end position="201"/>
    </location>
</feature>
<dbReference type="Pfam" id="PF00583">
    <property type="entry name" value="Acetyltransf_1"/>
    <property type="match status" value="1"/>
</dbReference>
<organism evidence="2 3">
    <name type="scientific">Cellulomonas chengniuliangii</name>
    <dbReference type="NCBI Taxonomy" id="2968084"/>
    <lineage>
        <taxon>Bacteria</taxon>
        <taxon>Bacillati</taxon>
        <taxon>Actinomycetota</taxon>
        <taxon>Actinomycetes</taxon>
        <taxon>Micrococcales</taxon>
        <taxon>Cellulomonadaceae</taxon>
        <taxon>Cellulomonas</taxon>
    </lineage>
</organism>
<dbReference type="PANTHER" id="PTHR13170">
    <property type="entry name" value="O-GLCNACASE"/>
    <property type="match status" value="1"/>
</dbReference>
<dbReference type="InterPro" id="IPR051822">
    <property type="entry name" value="Glycosyl_Hydrolase_84"/>
</dbReference>
<accession>A0ABY5L025</accession>